<evidence type="ECO:0000313" key="8">
    <source>
        <dbReference type="EMBL" id="PKY71605.1"/>
    </source>
</evidence>
<evidence type="ECO:0000256" key="7">
    <source>
        <dbReference type="SAM" id="MobiDB-lite"/>
    </source>
</evidence>
<dbReference type="InterPro" id="IPR029063">
    <property type="entry name" value="SAM-dependent_MTases_sf"/>
</dbReference>
<dbReference type="PANTHER" id="PTHR11265:SF0">
    <property type="entry name" value="12S RRNA N4-METHYLCYTIDINE METHYLTRANSFERASE"/>
    <property type="match status" value="1"/>
</dbReference>
<evidence type="ECO:0000256" key="2">
    <source>
        <dbReference type="ARBA" id="ARBA00022552"/>
    </source>
</evidence>
<feature type="binding site" evidence="6">
    <location>
        <position position="117"/>
    </location>
    <ligand>
        <name>S-adenosyl-L-methionine</name>
        <dbReference type="ChEBI" id="CHEBI:59789"/>
    </ligand>
</feature>
<dbReference type="Proteomes" id="UP000235122">
    <property type="component" value="Unassembled WGS sequence"/>
</dbReference>
<evidence type="ECO:0000256" key="5">
    <source>
        <dbReference type="ARBA" id="ARBA00022691"/>
    </source>
</evidence>
<proteinExistence type="inferred from homology"/>
<feature type="binding site" evidence="6">
    <location>
        <position position="63"/>
    </location>
    <ligand>
        <name>S-adenosyl-L-methionine</name>
        <dbReference type="ChEBI" id="CHEBI:59789"/>
    </ligand>
</feature>
<comment type="subcellular location">
    <subcellularLocation>
        <location evidence="6">Cytoplasm</location>
    </subcellularLocation>
</comment>
<dbReference type="InterPro" id="IPR023397">
    <property type="entry name" value="SAM-dep_MeTrfase_MraW_recog"/>
</dbReference>
<dbReference type="GO" id="GO:0005737">
    <property type="term" value="C:cytoplasm"/>
    <property type="evidence" value="ECO:0007669"/>
    <property type="project" value="UniProtKB-SubCell"/>
</dbReference>
<protein>
    <recommendedName>
        <fullName evidence="6">Ribosomal RNA small subunit methyltransferase H</fullName>
        <ecNumber evidence="6">2.1.1.199</ecNumber>
    </recommendedName>
    <alternativeName>
        <fullName evidence="6">16S rRNA m(4)C1402 methyltransferase</fullName>
    </alternativeName>
    <alternativeName>
        <fullName evidence="6">rRNA (cytosine-N(4)-)-methyltransferase RsmH</fullName>
    </alternativeName>
</protein>
<dbReference type="STRING" id="33007.HMPREF3198_01893"/>
<evidence type="ECO:0000256" key="6">
    <source>
        <dbReference type="HAMAP-Rule" id="MF_01007"/>
    </source>
</evidence>
<dbReference type="NCBIfam" id="TIGR00006">
    <property type="entry name" value="16S rRNA (cytosine(1402)-N(4))-methyltransferase RsmH"/>
    <property type="match status" value="1"/>
</dbReference>
<keyword evidence="2 6" id="KW-0698">rRNA processing</keyword>
<dbReference type="SUPFAM" id="SSF53335">
    <property type="entry name" value="S-adenosyl-L-methionine-dependent methyltransferases"/>
    <property type="match status" value="1"/>
</dbReference>
<evidence type="ECO:0000256" key="1">
    <source>
        <dbReference type="ARBA" id="ARBA00010396"/>
    </source>
</evidence>
<evidence type="ECO:0000256" key="4">
    <source>
        <dbReference type="ARBA" id="ARBA00022679"/>
    </source>
</evidence>
<dbReference type="Pfam" id="PF01795">
    <property type="entry name" value="Methyltransf_5"/>
    <property type="match status" value="1"/>
</dbReference>
<sequence>MTLWKAVLMKNYGHVPVMVERCLELLAPGVADGSIIIDCTVGMGGHSEAILRRFPSVHLLGIDRDSEALEIAKERLRPFGDRFEPFHTTYDQVGEVADSVGGKVAGILMDLGVSSYQLDQDERGFAYSRDTYLDMRMDTSKGISAADLLRTASQGELARILHVYGEEKFAGKIARALVRKRETEPLTRSGQLAQLVRECIPAPARRKGGNPAKRTFQALRVAVNNELTILEDALPAALESLRVGARLVVESYQSLEDRIVKQAFKDASTSGAPPDLPVVPEELLPNFKLVFTGAQKADATEQSSNPRSAPVRLRAIERVSEGRQRS</sequence>
<keyword evidence="9" id="KW-1185">Reference proteome</keyword>
<evidence type="ECO:0000313" key="9">
    <source>
        <dbReference type="Proteomes" id="UP000235122"/>
    </source>
</evidence>
<feature type="compositionally biased region" description="Basic and acidic residues" evidence="7">
    <location>
        <begin position="314"/>
        <end position="326"/>
    </location>
</feature>
<dbReference type="PIRSF" id="PIRSF004486">
    <property type="entry name" value="MraW"/>
    <property type="match status" value="1"/>
</dbReference>
<dbReference type="EC" id="2.1.1.199" evidence="6"/>
<name>A0A2I1IKG3_9ACTO</name>
<dbReference type="AlphaFoldDB" id="A0A2I1IKG3"/>
<comment type="similarity">
    <text evidence="1 6">Belongs to the methyltransferase superfamily. RsmH family.</text>
</comment>
<dbReference type="PANTHER" id="PTHR11265">
    <property type="entry name" value="S-ADENOSYL-METHYLTRANSFERASE MRAW"/>
    <property type="match status" value="1"/>
</dbReference>
<keyword evidence="3 6" id="KW-0489">Methyltransferase</keyword>
<dbReference type="GO" id="GO:0071424">
    <property type="term" value="F:rRNA (cytosine-N4-)-methyltransferase activity"/>
    <property type="evidence" value="ECO:0007669"/>
    <property type="project" value="UniProtKB-UniRule"/>
</dbReference>
<feature type="binding site" evidence="6">
    <location>
        <position position="90"/>
    </location>
    <ligand>
        <name>S-adenosyl-L-methionine</name>
        <dbReference type="ChEBI" id="CHEBI:59789"/>
    </ligand>
</feature>
<keyword evidence="5 6" id="KW-0949">S-adenosyl-L-methionine</keyword>
<accession>A0A2I1IKG3</accession>
<organism evidence="8 9">
    <name type="scientific">Winkia neuii</name>
    <dbReference type="NCBI Taxonomy" id="33007"/>
    <lineage>
        <taxon>Bacteria</taxon>
        <taxon>Bacillati</taxon>
        <taxon>Actinomycetota</taxon>
        <taxon>Actinomycetes</taxon>
        <taxon>Actinomycetales</taxon>
        <taxon>Actinomycetaceae</taxon>
        <taxon>Winkia</taxon>
    </lineage>
</organism>
<comment type="catalytic activity">
    <reaction evidence="6">
        <text>cytidine(1402) in 16S rRNA + S-adenosyl-L-methionine = N(4)-methylcytidine(1402) in 16S rRNA + S-adenosyl-L-homocysteine + H(+)</text>
        <dbReference type="Rhea" id="RHEA:42928"/>
        <dbReference type="Rhea" id="RHEA-COMP:10286"/>
        <dbReference type="Rhea" id="RHEA-COMP:10287"/>
        <dbReference type="ChEBI" id="CHEBI:15378"/>
        <dbReference type="ChEBI" id="CHEBI:57856"/>
        <dbReference type="ChEBI" id="CHEBI:59789"/>
        <dbReference type="ChEBI" id="CHEBI:74506"/>
        <dbReference type="ChEBI" id="CHEBI:82748"/>
        <dbReference type="EC" id="2.1.1.199"/>
    </reaction>
</comment>
<dbReference type="EMBL" id="PKKO01000006">
    <property type="protein sequence ID" value="PKY71605.1"/>
    <property type="molecule type" value="Genomic_DNA"/>
</dbReference>
<dbReference type="SUPFAM" id="SSF81799">
    <property type="entry name" value="Putative methyltransferase TM0872, insert domain"/>
    <property type="match status" value="1"/>
</dbReference>
<feature type="binding site" evidence="6">
    <location>
        <begin position="44"/>
        <end position="46"/>
    </location>
    <ligand>
        <name>S-adenosyl-L-methionine</name>
        <dbReference type="ChEBI" id="CHEBI:59789"/>
    </ligand>
</feature>
<dbReference type="Gene3D" id="3.40.50.150">
    <property type="entry name" value="Vaccinia Virus protein VP39"/>
    <property type="match status" value="1"/>
</dbReference>
<comment type="caution">
    <text evidence="8">The sequence shown here is derived from an EMBL/GenBank/DDBJ whole genome shotgun (WGS) entry which is preliminary data.</text>
</comment>
<dbReference type="InterPro" id="IPR002903">
    <property type="entry name" value="RsmH"/>
</dbReference>
<gene>
    <name evidence="6" type="primary">rsmH</name>
    <name evidence="8" type="ORF">CYJ19_10325</name>
</gene>
<keyword evidence="4 6" id="KW-0808">Transferase</keyword>
<comment type="function">
    <text evidence="6">Specifically methylates the N4 position of cytidine in position 1402 (C1402) of 16S rRNA.</text>
</comment>
<feature type="binding site" evidence="6">
    <location>
        <position position="110"/>
    </location>
    <ligand>
        <name>S-adenosyl-L-methionine</name>
        <dbReference type="ChEBI" id="CHEBI:59789"/>
    </ligand>
</feature>
<feature type="region of interest" description="Disordered" evidence="7">
    <location>
        <begin position="295"/>
        <end position="326"/>
    </location>
</feature>
<dbReference type="GeneID" id="35867248"/>
<keyword evidence="6" id="KW-0963">Cytoplasm</keyword>
<evidence type="ECO:0000256" key="3">
    <source>
        <dbReference type="ARBA" id="ARBA00022603"/>
    </source>
</evidence>
<dbReference type="RefSeq" id="WP_029769314.1">
    <property type="nucleotide sequence ID" value="NZ_JASOXK010000004.1"/>
</dbReference>
<dbReference type="GO" id="GO:0070475">
    <property type="term" value="P:rRNA base methylation"/>
    <property type="evidence" value="ECO:0007669"/>
    <property type="project" value="UniProtKB-UniRule"/>
</dbReference>
<dbReference type="HAMAP" id="MF_01007">
    <property type="entry name" value="16SrRNA_methyltr_H"/>
    <property type="match status" value="1"/>
</dbReference>
<reference evidence="8 9" key="1">
    <citation type="submission" date="2017-12" db="EMBL/GenBank/DDBJ databases">
        <title>Phylogenetic diversity of female urinary microbiome.</title>
        <authorList>
            <person name="Thomas-White K."/>
            <person name="Wolfe A.J."/>
        </authorList>
    </citation>
    <scope>NUCLEOTIDE SEQUENCE [LARGE SCALE GENOMIC DNA]</scope>
    <source>
        <strain evidence="8 9">UMB0402</strain>
    </source>
</reference>
<dbReference type="Gene3D" id="1.10.150.170">
    <property type="entry name" value="Putative methyltransferase TM0872, insert domain"/>
    <property type="match status" value="1"/>
</dbReference>